<evidence type="ECO:0000313" key="2">
    <source>
        <dbReference type="Proteomes" id="UP001501126"/>
    </source>
</evidence>
<sequence length="217" mass="24547">MIRNIHTHIPAKDAIRSFSFGEIHEAIHYDAPFSVGIHPWETNTMNCSVAEACLQLEQLLYRKNCFAVGECGLDKLRGASLKEQIEILSLQLALAEKTGKPVIIHCVKAFNELISLKKEWINVAMVVHGFRSKMQVAQMIIKQGIKLSFGTYLLSSPSIQEIYSILPDTETFLETDEQEPAEINKLIQFAAKLKNVSLEAFEKKIVQNTHTFFDVKL</sequence>
<dbReference type="SUPFAM" id="SSF51556">
    <property type="entry name" value="Metallo-dependent hydrolases"/>
    <property type="match status" value="1"/>
</dbReference>
<dbReference type="GO" id="GO:0016787">
    <property type="term" value="F:hydrolase activity"/>
    <property type="evidence" value="ECO:0007669"/>
    <property type="project" value="UniProtKB-KW"/>
</dbReference>
<protein>
    <submittedName>
        <fullName evidence="1">TatD family hydrolase</fullName>
    </submittedName>
</protein>
<gene>
    <name evidence="1" type="ORF">GCM10009118_18160</name>
</gene>
<keyword evidence="1" id="KW-0378">Hydrolase</keyword>
<organism evidence="1 2">
    <name type="scientific">Wandonia haliotis</name>
    <dbReference type="NCBI Taxonomy" id="574963"/>
    <lineage>
        <taxon>Bacteria</taxon>
        <taxon>Pseudomonadati</taxon>
        <taxon>Bacteroidota</taxon>
        <taxon>Flavobacteriia</taxon>
        <taxon>Flavobacteriales</taxon>
        <taxon>Crocinitomicaceae</taxon>
        <taxon>Wandonia</taxon>
    </lineage>
</organism>
<reference evidence="1 2" key="1">
    <citation type="journal article" date="2019" name="Int. J. Syst. Evol. Microbiol.">
        <title>The Global Catalogue of Microorganisms (GCM) 10K type strain sequencing project: providing services to taxonomists for standard genome sequencing and annotation.</title>
        <authorList>
            <consortium name="The Broad Institute Genomics Platform"/>
            <consortium name="The Broad Institute Genome Sequencing Center for Infectious Disease"/>
            <person name="Wu L."/>
            <person name="Ma J."/>
        </authorList>
    </citation>
    <scope>NUCLEOTIDE SEQUENCE [LARGE SCALE GENOMIC DNA]</scope>
    <source>
        <strain evidence="1 2">JCM 16083</strain>
    </source>
</reference>
<dbReference type="RefSeq" id="WP_343786853.1">
    <property type="nucleotide sequence ID" value="NZ_BAAAFH010000011.1"/>
</dbReference>
<dbReference type="PANTHER" id="PTHR46124">
    <property type="entry name" value="D-AMINOACYL-TRNA DEACYLASE"/>
    <property type="match status" value="1"/>
</dbReference>
<name>A0ABN1MPZ4_9FLAO</name>
<evidence type="ECO:0000313" key="1">
    <source>
        <dbReference type="EMBL" id="GAA0875407.1"/>
    </source>
</evidence>
<comment type="caution">
    <text evidence="1">The sequence shown here is derived from an EMBL/GenBank/DDBJ whole genome shotgun (WGS) entry which is preliminary data.</text>
</comment>
<dbReference type="InterPro" id="IPR001130">
    <property type="entry name" value="TatD-like"/>
</dbReference>
<keyword evidence="2" id="KW-1185">Reference proteome</keyword>
<dbReference type="PIRSF" id="PIRSF005902">
    <property type="entry name" value="DNase_TatD"/>
    <property type="match status" value="1"/>
</dbReference>
<dbReference type="PANTHER" id="PTHR46124:SF3">
    <property type="entry name" value="HYDROLASE"/>
    <property type="match status" value="1"/>
</dbReference>
<dbReference type="Pfam" id="PF01026">
    <property type="entry name" value="TatD_DNase"/>
    <property type="match status" value="1"/>
</dbReference>
<dbReference type="Proteomes" id="UP001501126">
    <property type="component" value="Unassembled WGS sequence"/>
</dbReference>
<accession>A0ABN1MPZ4</accession>
<dbReference type="Gene3D" id="3.20.20.140">
    <property type="entry name" value="Metal-dependent hydrolases"/>
    <property type="match status" value="1"/>
</dbReference>
<proteinExistence type="predicted"/>
<dbReference type="InterPro" id="IPR032466">
    <property type="entry name" value="Metal_Hydrolase"/>
</dbReference>
<dbReference type="EMBL" id="BAAAFH010000011">
    <property type="protein sequence ID" value="GAA0875407.1"/>
    <property type="molecule type" value="Genomic_DNA"/>
</dbReference>